<feature type="compositionally biased region" description="Polar residues" evidence="9">
    <location>
        <begin position="261"/>
        <end position="276"/>
    </location>
</feature>
<keyword evidence="7" id="KW-0804">Transcription</keyword>
<dbReference type="InterPro" id="IPR043404">
    <property type="entry name" value="ATAXIN1-like"/>
</dbReference>
<evidence type="ECO:0000313" key="11">
    <source>
        <dbReference type="Ensembl" id="ENSDCDP00010061824.1"/>
    </source>
</evidence>
<reference evidence="11 12" key="1">
    <citation type="submission" date="2020-06" db="EMBL/GenBank/DDBJ databases">
        <authorList>
            <consortium name="Wellcome Sanger Institute Data Sharing"/>
        </authorList>
    </citation>
    <scope>NUCLEOTIDE SEQUENCE [LARGE SCALE GENOMIC DNA]</scope>
</reference>
<comment type="similarity">
    <text evidence="2">Belongs to the ATXN1 family.</text>
</comment>
<feature type="domain" description="AXH" evidence="10">
    <location>
        <begin position="506"/>
        <end position="637"/>
    </location>
</feature>
<evidence type="ECO:0000259" key="10">
    <source>
        <dbReference type="PROSITE" id="PS51148"/>
    </source>
</evidence>
<protein>
    <recommendedName>
        <fullName evidence="10">AXH domain-containing protein</fullName>
    </recommendedName>
</protein>
<accession>A0AAY4EXR4</accession>
<dbReference type="PANTHER" id="PTHR13392:SF5">
    <property type="entry name" value="ATAXIN-1"/>
    <property type="match status" value="1"/>
</dbReference>
<feature type="compositionally biased region" description="Polar residues" evidence="9">
    <location>
        <begin position="643"/>
        <end position="653"/>
    </location>
</feature>
<evidence type="ECO:0000256" key="4">
    <source>
        <dbReference type="ARBA" id="ARBA00022553"/>
    </source>
</evidence>
<evidence type="ECO:0000256" key="5">
    <source>
        <dbReference type="ARBA" id="ARBA00023015"/>
    </source>
</evidence>
<evidence type="ECO:0000256" key="2">
    <source>
        <dbReference type="ARBA" id="ARBA00007348"/>
    </source>
</evidence>
<feature type="region of interest" description="Disordered" evidence="9">
    <location>
        <begin position="236"/>
        <end position="287"/>
    </location>
</feature>
<proteinExistence type="inferred from homology"/>
<evidence type="ECO:0000256" key="7">
    <source>
        <dbReference type="ARBA" id="ARBA00023163"/>
    </source>
</evidence>
<dbReference type="Pfam" id="PF08517">
    <property type="entry name" value="AXH"/>
    <property type="match status" value="1"/>
</dbReference>
<evidence type="ECO:0000313" key="12">
    <source>
        <dbReference type="Proteomes" id="UP000694580"/>
    </source>
</evidence>
<keyword evidence="12" id="KW-1185">Reference proteome</keyword>
<feature type="compositionally biased region" description="Pro residues" evidence="9">
    <location>
        <begin position="133"/>
        <end position="142"/>
    </location>
</feature>
<feature type="compositionally biased region" description="Basic and acidic residues" evidence="9">
    <location>
        <begin position="696"/>
        <end position="706"/>
    </location>
</feature>
<evidence type="ECO:0000256" key="1">
    <source>
        <dbReference type="ARBA" id="ARBA00004123"/>
    </source>
</evidence>
<evidence type="ECO:0000256" key="9">
    <source>
        <dbReference type="SAM" id="MobiDB-lite"/>
    </source>
</evidence>
<keyword evidence="3" id="KW-0678">Repressor</keyword>
<dbReference type="GO" id="GO:0007399">
    <property type="term" value="P:nervous system development"/>
    <property type="evidence" value="ECO:0007669"/>
    <property type="project" value="TreeGrafter"/>
</dbReference>
<dbReference type="GO" id="GO:0000122">
    <property type="term" value="P:negative regulation of transcription by RNA polymerase II"/>
    <property type="evidence" value="ECO:0007669"/>
    <property type="project" value="TreeGrafter"/>
</dbReference>
<keyword evidence="8" id="KW-0539">Nucleus</keyword>
<dbReference type="AlphaFoldDB" id="A0AAY4EXR4"/>
<dbReference type="GeneTree" id="ENSGT00390000005939"/>
<dbReference type="Ensembl" id="ENSDCDT00010072598.1">
    <property type="protein sequence ID" value="ENSDCDP00010061824.1"/>
    <property type="gene ID" value="ENSDCDG00010034043.1"/>
</dbReference>
<feature type="compositionally biased region" description="Basic and acidic residues" evidence="9">
    <location>
        <begin position="1"/>
        <end position="19"/>
    </location>
</feature>
<feature type="region of interest" description="Disordered" evidence="9">
    <location>
        <begin position="321"/>
        <end position="340"/>
    </location>
</feature>
<dbReference type="RefSeq" id="XP_028819389.1">
    <property type="nucleotide sequence ID" value="XM_028963556.1"/>
</dbReference>
<evidence type="ECO:0000256" key="8">
    <source>
        <dbReference type="ARBA" id="ARBA00023242"/>
    </source>
</evidence>
<gene>
    <name evidence="11" type="primary">atxn1a</name>
</gene>
<evidence type="ECO:0000256" key="3">
    <source>
        <dbReference type="ARBA" id="ARBA00022491"/>
    </source>
</evidence>
<dbReference type="InterPro" id="IPR020997">
    <property type="entry name" value="Ataxin-1_N"/>
</dbReference>
<dbReference type="SMART" id="SM00536">
    <property type="entry name" value="AXH"/>
    <property type="match status" value="1"/>
</dbReference>
<comment type="subcellular location">
    <subcellularLocation>
        <location evidence="1">Nucleus</location>
    </subcellularLocation>
</comment>
<dbReference type="RefSeq" id="XP_028819386.1">
    <property type="nucleotide sequence ID" value="XM_028963553.1"/>
</dbReference>
<dbReference type="InterPro" id="IPR003652">
    <property type="entry name" value="Ataxin_AXH_dom"/>
</dbReference>
<feature type="region of interest" description="Disordered" evidence="9">
    <location>
        <begin position="133"/>
        <end position="186"/>
    </location>
</feature>
<dbReference type="RefSeq" id="XP_028819387.1">
    <property type="nucleotide sequence ID" value="XM_028963554.1"/>
</dbReference>
<reference evidence="11" key="2">
    <citation type="submission" date="2025-08" db="UniProtKB">
        <authorList>
            <consortium name="Ensembl"/>
        </authorList>
    </citation>
    <scope>IDENTIFICATION</scope>
</reference>
<dbReference type="GeneID" id="114769994"/>
<dbReference type="GO" id="GO:0003677">
    <property type="term" value="F:DNA binding"/>
    <property type="evidence" value="ECO:0007669"/>
    <property type="project" value="UniProtKB-KW"/>
</dbReference>
<dbReference type="GO" id="GO:0005634">
    <property type="term" value="C:nucleus"/>
    <property type="evidence" value="ECO:0007669"/>
    <property type="project" value="UniProtKB-SubCell"/>
</dbReference>
<dbReference type="Pfam" id="PF12547">
    <property type="entry name" value="ATXN-1_C"/>
    <property type="match status" value="1"/>
</dbReference>
<keyword evidence="6" id="KW-0238">DNA-binding</keyword>
<keyword evidence="5" id="KW-0805">Transcription regulation</keyword>
<dbReference type="GO" id="GO:0003723">
    <property type="term" value="F:RNA binding"/>
    <property type="evidence" value="ECO:0007669"/>
    <property type="project" value="InterPro"/>
</dbReference>
<dbReference type="RefSeq" id="XP_028819388.1">
    <property type="nucleotide sequence ID" value="XM_028963555.1"/>
</dbReference>
<dbReference type="PROSITE" id="PS51148">
    <property type="entry name" value="AXH"/>
    <property type="match status" value="1"/>
</dbReference>
<dbReference type="Proteomes" id="UP000694580">
    <property type="component" value="Chromosome 20"/>
</dbReference>
<dbReference type="InterPro" id="IPR036096">
    <property type="entry name" value="Ataxin_AXH_dom_sf"/>
</dbReference>
<dbReference type="PANTHER" id="PTHR13392">
    <property type="entry name" value="ATAXIN 1"/>
    <property type="match status" value="1"/>
</dbReference>
<dbReference type="SUPFAM" id="SSF102031">
    <property type="entry name" value="AXH domain"/>
    <property type="match status" value="1"/>
</dbReference>
<sequence length="770" mass="81764">MKSNQERSNECLPPKKREIPASTLPSEERPLVVAPASESQRNENLAWLASVASGHDTREQRPSIDADGPLYKPTNPEYSLPSSSSSRASLAVTTLPALYTSPLSQPGAIQYTPIQHSLHFITNPYTSPYPGYIPSPLPPPPSGTTSTSTSSAHRSHMEAYANSPASKLDQHHHAPQLAARSSGLTVSESIHHSAQYVQITGSAVNITPRTVSSPHGHQPLHLHPSPVLVQYADMVPTPKKEDGRPRDLVNGELEKGRRFGSDSSTGKLSGAKSASTQQHQVNQQQTSHPFEGQVLHTEYTHDSGLHSSLLLVPNNLGSGATATEPGHSLDKLVPAAPSTDKGGICVGKPMSRTPSTSSSSLATLSQPFLPPPSVVDSMKAPQTVIQTPNNTNEALPISLASANFYPAQQSIIGYIAAGGGQQQPLGYHPAALPQHLVIPGTQPVIIPVTGTSVTGAEVTHAPVTATSTSPFVTPFAHPGTVVEAQLHLPLIPAPTGLLATPHAPPPQPPAAPSLPPYFAKGSIIQLANGELKRVEELKTEDFIQSAEISSDLKIDSSTVERIEDSHTSNFAIIQFAVGEHRAQVSVEVLVEYPFFVFGQGWSSCCPDRTTQLLELPCTKLSVGDVCISLTLKNLKNGSLKKSQGQAQESQSPTAPVLPLKPPKVTSAGTRGGRNVGTENGLGQQGPKGGQANPENGELKLEEREPFKAQPPTDSESSCSRPSGGRKRRWSAPEGRKVEKADEEPPLTLPKPSFIPQEVKISIEGRSNIGK</sequence>
<evidence type="ECO:0000256" key="6">
    <source>
        <dbReference type="ARBA" id="ARBA00023125"/>
    </source>
</evidence>
<feature type="region of interest" description="Disordered" evidence="9">
    <location>
        <begin position="1"/>
        <end position="86"/>
    </location>
</feature>
<feature type="compositionally biased region" description="Polar residues" evidence="9">
    <location>
        <begin position="711"/>
        <end position="720"/>
    </location>
</feature>
<feature type="compositionally biased region" description="Basic and acidic residues" evidence="9">
    <location>
        <begin position="55"/>
        <end position="64"/>
    </location>
</feature>
<keyword evidence="4" id="KW-0597">Phosphoprotein</keyword>
<feature type="region of interest" description="Disordered" evidence="9">
    <location>
        <begin position="638"/>
        <end position="770"/>
    </location>
</feature>
<reference evidence="11" key="3">
    <citation type="submission" date="2025-09" db="UniProtKB">
        <authorList>
            <consortium name="Ensembl"/>
        </authorList>
    </citation>
    <scope>IDENTIFICATION</scope>
</reference>
<organism evidence="11 12">
    <name type="scientific">Denticeps clupeoides</name>
    <name type="common">denticle herring</name>
    <dbReference type="NCBI Taxonomy" id="299321"/>
    <lineage>
        <taxon>Eukaryota</taxon>
        <taxon>Metazoa</taxon>
        <taxon>Chordata</taxon>
        <taxon>Craniata</taxon>
        <taxon>Vertebrata</taxon>
        <taxon>Euteleostomi</taxon>
        <taxon>Actinopterygii</taxon>
        <taxon>Neopterygii</taxon>
        <taxon>Teleostei</taxon>
        <taxon>Clupei</taxon>
        <taxon>Clupeiformes</taxon>
        <taxon>Denticipitoidei</taxon>
        <taxon>Denticipitidae</taxon>
        <taxon>Denticeps</taxon>
    </lineage>
</organism>
<feature type="compositionally biased region" description="Basic and acidic residues" evidence="9">
    <location>
        <begin position="238"/>
        <end position="260"/>
    </location>
</feature>
<name>A0AAY4EXR4_9TELE</name>